<organism evidence="2 3">
    <name type="scientific">Galerina marginata (strain CBS 339.88)</name>
    <dbReference type="NCBI Taxonomy" id="685588"/>
    <lineage>
        <taxon>Eukaryota</taxon>
        <taxon>Fungi</taxon>
        <taxon>Dikarya</taxon>
        <taxon>Basidiomycota</taxon>
        <taxon>Agaricomycotina</taxon>
        <taxon>Agaricomycetes</taxon>
        <taxon>Agaricomycetidae</taxon>
        <taxon>Agaricales</taxon>
        <taxon>Agaricineae</taxon>
        <taxon>Strophariaceae</taxon>
        <taxon>Galerina</taxon>
    </lineage>
</organism>
<protein>
    <submittedName>
        <fullName evidence="2">Uncharacterized protein</fullName>
    </submittedName>
</protein>
<name>A0A067U208_GALM3</name>
<feature type="region of interest" description="Disordered" evidence="1">
    <location>
        <begin position="45"/>
        <end position="114"/>
    </location>
</feature>
<dbReference type="EMBL" id="KL142367">
    <property type="protein sequence ID" value="KDR85398.1"/>
    <property type="molecule type" value="Genomic_DNA"/>
</dbReference>
<feature type="region of interest" description="Disordered" evidence="1">
    <location>
        <begin position="360"/>
        <end position="398"/>
    </location>
</feature>
<feature type="compositionally biased region" description="Pro residues" evidence="1">
    <location>
        <begin position="1124"/>
        <end position="1137"/>
    </location>
</feature>
<feature type="compositionally biased region" description="Polar residues" evidence="1">
    <location>
        <begin position="571"/>
        <end position="597"/>
    </location>
</feature>
<gene>
    <name evidence="2" type="ORF">GALMADRAFT_51774</name>
</gene>
<feature type="region of interest" description="Disordered" evidence="1">
    <location>
        <begin position="770"/>
        <end position="991"/>
    </location>
</feature>
<reference evidence="3" key="1">
    <citation type="journal article" date="2014" name="Proc. Natl. Acad. Sci. U.S.A.">
        <title>Extensive sampling of basidiomycete genomes demonstrates inadequacy of the white-rot/brown-rot paradigm for wood decay fungi.</title>
        <authorList>
            <person name="Riley R."/>
            <person name="Salamov A.A."/>
            <person name="Brown D.W."/>
            <person name="Nagy L.G."/>
            <person name="Floudas D."/>
            <person name="Held B.W."/>
            <person name="Levasseur A."/>
            <person name="Lombard V."/>
            <person name="Morin E."/>
            <person name="Otillar R."/>
            <person name="Lindquist E.A."/>
            <person name="Sun H."/>
            <person name="LaButti K.M."/>
            <person name="Schmutz J."/>
            <person name="Jabbour D."/>
            <person name="Luo H."/>
            <person name="Baker S.E."/>
            <person name="Pisabarro A.G."/>
            <person name="Walton J.D."/>
            <person name="Blanchette R.A."/>
            <person name="Henrissat B."/>
            <person name="Martin F."/>
            <person name="Cullen D."/>
            <person name="Hibbett D.S."/>
            <person name="Grigoriev I.V."/>
        </authorList>
    </citation>
    <scope>NUCLEOTIDE SEQUENCE [LARGE SCALE GENOMIC DNA]</scope>
    <source>
        <strain evidence="3">CBS 339.88</strain>
    </source>
</reference>
<dbReference type="Proteomes" id="UP000027222">
    <property type="component" value="Unassembled WGS sequence"/>
</dbReference>
<dbReference type="HOGENOM" id="CLU_003816_0_0_1"/>
<evidence type="ECO:0000313" key="3">
    <source>
        <dbReference type="Proteomes" id="UP000027222"/>
    </source>
</evidence>
<feature type="region of interest" description="Disordered" evidence="1">
    <location>
        <begin position="431"/>
        <end position="486"/>
    </location>
</feature>
<accession>A0A067U208</accession>
<dbReference type="STRING" id="685588.A0A067U208"/>
<feature type="compositionally biased region" description="Basic and acidic residues" evidence="1">
    <location>
        <begin position="1138"/>
        <end position="1148"/>
    </location>
</feature>
<feature type="region of interest" description="Disordered" evidence="1">
    <location>
        <begin position="1116"/>
        <end position="1173"/>
    </location>
</feature>
<feature type="region of interest" description="Disordered" evidence="1">
    <location>
        <begin position="1"/>
        <end position="31"/>
    </location>
</feature>
<feature type="compositionally biased region" description="Polar residues" evidence="1">
    <location>
        <begin position="605"/>
        <end position="622"/>
    </location>
</feature>
<proteinExistence type="predicted"/>
<feature type="compositionally biased region" description="Low complexity" evidence="1">
    <location>
        <begin position="939"/>
        <end position="952"/>
    </location>
</feature>
<feature type="compositionally biased region" description="Basic and acidic residues" evidence="1">
    <location>
        <begin position="549"/>
        <end position="563"/>
    </location>
</feature>
<feature type="compositionally biased region" description="Basic and acidic residues" evidence="1">
    <location>
        <begin position="770"/>
        <end position="937"/>
    </location>
</feature>
<feature type="compositionally biased region" description="Pro residues" evidence="1">
    <location>
        <begin position="966"/>
        <end position="976"/>
    </location>
</feature>
<sequence>MAFYRSSVVVAEPYEDSQGPESPTETSPEELKAFYEDMERREILERKLSKRKSNSGASIWSRKSLKRSTTTPPVHPTPADLPRIPSTSNLQENNEHDEAGYSSETMERNNLPRLTTSRSVIADTPVNQAWAENGSWAAVPLPTFKVKYPLHNPMGPRWYKNHHLIPPSQKRPSMRPPTFFSPSFPPMHTSSSPEHVDDSAGSSRTPSHSPLPTPTSSQTLVGDGGKPRSRKTSQTTPDTVDLLDVTDPWGTNWHHQSPYDIGQTTTTASSDVYDIPNRTRRASMTAMQSRHKSVAPSPLSQSTSAVHLHPLQPEIHIPRKLSKRRTTPAAANIFSSQPGDIDRKAASVPATPIDHVPVVSPQEFLPSDSTSLPKRMSVAPAPPHSVTQQTPKKEKRGSMLNRLAKKFSILKKASDDQGPASDWWHHVDTHETKGYSNGPEPALAIGRLSPEKRHRDSVKRVPPPFVDYKDEPIPVEPAQHTDDRASLASLETPYLMGRLTITNPDLPGTPVPDDEAPLPPEKPKEIIQNQSHIDEQPSAQSPPQQPPAHLRDTSSDVRLRLDKPLPPPQSVTPDRTQSPSMQPPAQNESPKKTSSQSRSKRNIDLGSTSKAHGTDRASNARASITHDRSAEASTSMHQSKKPTRSHSRSDAAPTLAPAPIPFPTSRYIASPAVQEMEYEGSPLSTSSMLANPPTPCNHRLSIATSDQSGPTLPPKSIYEGKGPQKPTPANPSPARQTETFKLVRSSSGNVYASGETITAAGQQWEVVESIEAKGRKSSSKSKDKEPEHKSRDQEYRSKDNEQKSKDSVRRSKDYEQRPKDEPRSRDYEHRSRDQGHRPREEHRSRDQEQRPRDEHRSRDQEQRPRDEHKARDYERSSKDDQYRDNEQRSREYDRKSKDYEPRSNGAHRHEESSRYEEKSSRKREEYRERKPERKHTADTSSSSNHHSHSTSSRAQPVYVQPIYAPVQPPNLPPPPTLRLERNPSITARPTSELPSAADMNAMRAKESWEMERLWKARSMYGLEPNAPTNNVIPGSSSSSSKSDDVPTHNAVYGSSHTAYVVQTPFQAGLGSQIYHSMPTVPPPIIYSSPASIPSIPDSISSFEPYDYAYRSYTATSPSDFRTSPPMPRPPLTNPLPEPPREAPFELKGLKTTKPSNRHSNDYWTKYNGITTAH</sequence>
<keyword evidence="3" id="KW-1185">Reference proteome</keyword>
<feature type="region of interest" description="Disordered" evidence="1">
    <location>
        <begin position="498"/>
        <end position="738"/>
    </location>
</feature>
<evidence type="ECO:0000256" key="1">
    <source>
        <dbReference type="SAM" id="MobiDB-lite"/>
    </source>
</evidence>
<dbReference type="OrthoDB" id="3231532at2759"/>
<feature type="compositionally biased region" description="Low complexity" evidence="1">
    <location>
        <begin position="202"/>
        <end position="219"/>
    </location>
</feature>
<evidence type="ECO:0000313" key="2">
    <source>
        <dbReference type="EMBL" id="KDR85398.1"/>
    </source>
</evidence>
<feature type="region of interest" description="Disordered" evidence="1">
    <location>
        <begin position="1024"/>
        <end position="1049"/>
    </location>
</feature>
<feature type="region of interest" description="Disordered" evidence="1">
    <location>
        <begin position="161"/>
        <end position="243"/>
    </location>
</feature>
<feature type="compositionally biased region" description="Low complexity" evidence="1">
    <location>
        <begin position="176"/>
        <end position="193"/>
    </location>
</feature>
<dbReference type="AlphaFoldDB" id="A0A067U208"/>